<dbReference type="CDD" id="cd22152">
    <property type="entry name" value="F-box_AtAFR-like"/>
    <property type="match status" value="1"/>
</dbReference>
<dbReference type="SUPFAM" id="SSF81383">
    <property type="entry name" value="F-box domain"/>
    <property type="match status" value="1"/>
</dbReference>
<evidence type="ECO:0000313" key="3">
    <source>
        <dbReference type="Proteomes" id="UP000712600"/>
    </source>
</evidence>
<dbReference type="Pfam" id="PF00646">
    <property type="entry name" value="F-box"/>
    <property type="match status" value="1"/>
</dbReference>
<name>A0A8S9S506_BRACR</name>
<sequence>ASESKKSRPSSSFSSLPDESHDIAFKCLFRVPRCYDLNLSLVSKTLRSLVRSPELYRLRSQLKSVYLSYYFYQGRLSRSPSYSWITFRPGDKTTDYQLEHRSLSLADVPIPGLGDAVSVGSEIYFISERSVLSTKLVGYLFVLWLQFVAASESKKSRPSSSFSSLLDESDDIAFKCLFCVPRCYDLNLSLVSKTLRLSRSPSYSWITFRPGDKTTDYQLEHRSLSLADVPIPGLGDAVSVGSEIYFISERSVLSTKLVGYLFVLWSLVRSPELYRLRSQLKSVYLSYYFYQGRLSRSPSYSWITFRPGDKTTDYQLEHRPLSLADVPIPDLGDAVSVGSEIYFISERSVLSTKLVGYLFVLW</sequence>
<protein>
    <recommendedName>
        <fullName evidence="1">F-box domain-containing protein</fullName>
    </recommendedName>
</protein>
<dbReference type="EMBL" id="QGKX02000088">
    <property type="protein sequence ID" value="KAF3588605.1"/>
    <property type="molecule type" value="Genomic_DNA"/>
</dbReference>
<organism evidence="2 3">
    <name type="scientific">Brassica cretica</name>
    <name type="common">Mustard</name>
    <dbReference type="NCBI Taxonomy" id="69181"/>
    <lineage>
        <taxon>Eukaryota</taxon>
        <taxon>Viridiplantae</taxon>
        <taxon>Streptophyta</taxon>
        <taxon>Embryophyta</taxon>
        <taxon>Tracheophyta</taxon>
        <taxon>Spermatophyta</taxon>
        <taxon>Magnoliopsida</taxon>
        <taxon>eudicotyledons</taxon>
        <taxon>Gunneridae</taxon>
        <taxon>Pentapetalae</taxon>
        <taxon>rosids</taxon>
        <taxon>malvids</taxon>
        <taxon>Brassicales</taxon>
        <taxon>Brassicaceae</taxon>
        <taxon>Brassiceae</taxon>
        <taxon>Brassica</taxon>
    </lineage>
</organism>
<evidence type="ECO:0000313" key="2">
    <source>
        <dbReference type="EMBL" id="KAF3588605.1"/>
    </source>
</evidence>
<dbReference type="InterPro" id="IPR050354">
    <property type="entry name" value="F-box/kelch-repeat_ARATH"/>
</dbReference>
<dbReference type="PANTHER" id="PTHR24414">
    <property type="entry name" value="F-BOX/KELCH-REPEAT PROTEIN SKIP4"/>
    <property type="match status" value="1"/>
</dbReference>
<accession>A0A8S9S506</accession>
<dbReference type="AlphaFoldDB" id="A0A8S9S506"/>
<evidence type="ECO:0000259" key="1">
    <source>
        <dbReference type="Pfam" id="PF00646"/>
    </source>
</evidence>
<dbReference type="InterPro" id="IPR001810">
    <property type="entry name" value="F-box_dom"/>
</dbReference>
<dbReference type="PANTHER" id="PTHR24414:SF131">
    <property type="entry name" value="GENOME ASSEMBLY, CHROMOSOME: A05"/>
    <property type="match status" value="1"/>
</dbReference>
<proteinExistence type="predicted"/>
<dbReference type="Proteomes" id="UP000712600">
    <property type="component" value="Unassembled WGS sequence"/>
</dbReference>
<gene>
    <name evidence="2" type="ORF">F2Q69_00031045</name>
</gene>
<comment type="caution">
    <text evidence="2">The sequence shown here is derived from an EMBL/GenBank/DDBJ whole genome shotgun (WGS) entry which is preliminary data.</text>
</comment>
<dbReference type="InterPro" id="IPR036047">
    <property type="entry name" value="F-box-like_dom_sf"/>
</dbReference>
<feature type="non-terminal residue" evidence="2">
    <location>
        <position position="362"/>
    </location>
</feature>
<feature type="domain" description="F-box" evidence="1">
    <location>
        <begin position="13"/>
        <end position="57"/>
    </location>
</feature>
<reference evidence="2" key="1">
    <citation type="submission" date="2019-12" db="EMBL/GenBank/DDBJ databases">
        <title>Genome sequencing and annotation of Brassica cretica.</title>
        <authorList>
            <person name="Studholme D.J."/>
            <person name="Sarris P."/>
        </authorList>
    </citation>
    <scope>NUCLEOTIDE SEQUENCE</scope>
    <source>
        <strain evidence="2">PFS-109/04</strain>
        <tissue evidence="2">Leaf</tissue>
    </source>
</reference>